<dbReference type="Proteomes" id="UP000307943">
    <property type="component" value="Unassembled WGS sequence"/>
</dbReference>
<dbReference type="OrthoDB" id="9809994at2"/>
<evidence type="ECO:0000313" key="6">
    <source>
        <dbReference type="EMBL" id="TNJ67520.1"/>
    </source>
</evidence>
<dbReference type="Gene3D" id="1.10.10.60">
    <property type="entry name" value="Homeodomain-like"/>
    <property type="match status" value="1"/>
</dbReference>
<dbReference type="AlphaFoldDB" id="A0A5C4TG87"/>
<organism evidence="6 7">
    <name type="scientific">Paenibacillus hemerocallicola</name>
    <dbReference type="NCBI Taxonomy" id="1172614"/>
    <lineage>
        <taxon>Bacteria</taxon>
        <taxon>Bacillati</taxon>
        <taxon>Bacillota</taxon>
        <taxon>Bacilli</taxon>
        <taxon>Bacillales</taxon>
        <taxon>Paenibacillaceae</taxon>
        <taxon>Paenibacillus</taxon>
    </lineage>
</organism>
<dbReference type="Pfam" id="PF17932">
    <property type="entry name" value="TetR_C_24"/>
    <property type="match status" value="1"/>
</dbReference>
<keyword evidence="3" id="KW-0804">Transcription</keyword>
<dbReference type="SUPFAM" id="SSF48498">
    <property type="entry name" value="Tetracyclin repressor-like, C-terminal domain"/>
    <property type="match status" value="1"/>
</dbReference>
<dbReference type="Gene3D" id="1.10.357.10">
    <property type="entry name" value="Tetracycline Repressor, domain 2"/>
    <property type="match status" value="1"/>
</dbReference>
<dbReference type="FunFam" id="1.10.10.60:FF:000141">
    <property type="entry name" value="TetR family transcriptional regulator"/>
    <property type="match status" value="1"/>
</dbReference>
<proteinExistence type="predicted"/>
<reference evidence="6 7" key="1">
    <citation type="submission" date="2019-05" db="EMBL/GenBank/DDBJ databases">
        <title>We sequenced the genome of Paenibacillus hemerocallicola KCTC 33185 for further insight into its adaptation and study the phylogeny of Paenibacillus.</title>
        <authorList>
            <person name="Narsing Rao M.P."/>
        </authorList>
    </citation>
    <scope>NUCLEOTIDE SEQUENCE [LARGE SCALE GENOMIC DNA]</scope>
    <source>
        <strain evidence="6 7">KCTC 33185</strain>
    </source>
</reference>
<dbReference type="PROSITE" id="PS01081">
    <property type="entry name" value="HTH_TETR_1"/>
    <property type="match status" value="1"/>
</dbReference>
<dbReference type="PANTHER" id="PTHR30055:SF234">
    <property type="entry name" value="HTH-TYPE TRANSCRIPTIONAL REGULATOR BETI"/>
    <property type="match status" value="1"/>
</dbReference>
<evidence type="ECO:0000256" key="4">
    <source>
        <dbReference type="PROSITE-ProRule" id="PRU00335"/>
    </source>
</evidence>
<dbReference type="GO" id="GO:0000976">
    <property type="term" value="F:transcription cis-regulatory region binding"/>
    <property type="evidence" value="ECO:0007669"/>
    <property type="project" value="TreeGrafter"/>
</dbReference>
<dbReference type="EMBL" id="VDCQ01000004">
    <property type="protein sequence ID" value="TNJ67520.1"/>
    <property type="molecule type" value="Genomic_DNA"/>
</dbReference>
<evidence type="ECO:0000256" key="2">
    <source>
        <dbReference type="ARBA" id="ARBA00023125"/>
    </source>
</evidence>
<feature type="domain" description="HTH tetR-type" evidence="5">
    <location>
        <begin position="1"/>
        <end position="60"/>
    </location>
</feature>
<dbReference type="SUPFAM" id="SSF46689">
    <property type="entry name" value="Homeodomain-like"/>
    <property type="match status" value="1"/>
</dbReference>
<protein>
    <submittedName>
        <fullName evidence="6">TetR/AcrR family transcriptional regulator</fullName>
    </submittedName>
</protein>
<dbReference type="PRINTS" id="PR00455">
    <property type="entry name" value="HTHTETR"/>
</dbReference>
<sequence>MSRIKVLQAAIGVFAEKGYHQASMDDIALRADVAKGTLYYHFSGKSELFKTVVSDGLRHLKARIDSDLNAGLKLEEQIKRIIGHNLDLFTDNSGLAHIVFHELTNGIDEEVLAELKKLREEYVCYIAGILEEGQKHGIVRAMNCRLAATGVIGLVDSSCDYFLSNEGGISREEIENFLYMTVTSGLFIGNSGG</sequence>
<dbReference type="PANTHER" id="PTHR30055">
    <property type="entry name" value="HTH-TYPE TRANSCRIPTIONAL REGULATOR RUTR"/>
    <property type="match status" value="1"/>
</dbReference>
<dbReference type="InterPro" id="IPR050109">
    <property type="entry name" value="HTH-type_TetR-like_transc_reg"/>
</dbReference>
<evidence type="ECO:0000256" key="3">
    <source>
        <dbReference type="ARBA" id="ARBA00023163"/>
    </source>
</evidence>
<name>A0A5C4TG87_9BACL</name>
<dbReference type="RefSeq" id="WP_139600807.1">
    <property type="nucleotide sequence ID" value="NZ_VDCQ01000004.1"/>
</dbReference>
<dbReference type="InterPro" id="IPR036271">
    <property type="entry name" value="Tet_transcr_reg_TetR-rel_C_sf"/>
</dbReference>
<dbReference type="Pfam" id="PF00440">
    <property type="entry name" value="TetR_N"/>
    <property type="match status" value="1"/>
</dbReference>
<dbReference type="InterPro" id="IPR023772">
    <property type="entry name" value="DNA-bd_HTH_TetR-type_CS"/>
</dbReference>
<evidence type="ECO:0000256" key="1">
    <source>
        <dbReference type="ARBA" id="ARBA00023015"/>
    </source>
</evidence>
<comment type="caution">
    <text evidence="6">The sequence shown here is derived from an EMBL/GenBank/DDBJ whole genome shotgun (WGS) entry which is preliminary data.</text>
</comment>
<evidence type="ECO:0000259" key="5">
    <source>
        <dbReference type="PROSITE" id="PS50977"/>
    </source>
</evidence>
<dbReference type="GO" id="GO:0003700">
    <property type="term" value="F:DNA-binding transcription factor activity"/>
    <property type="evidence" value="ECO:0007669"/>
    <property type="project" value="TreeGrafter"/>
</dbReference>
<keyword evidence="7" id="KW-1185">Reference proteome</keyword>
<gene>
    <name evidence="6" type="ORF">FE784_03825</name>
</gene>
<feature type="DNA-binding region" description="H-T-H motif" evidence="4">
    <location>
        <begin position="23"/>
        <end position="42"/>
    </location>
</feature>
<dbReference type="InterPro" id="IPR041490">
    <property type="entry name" value="KstR2_TetR_C"/>
</dbReference>
<dbReference type="InterPro" id="IPR001647">
    <property type="entry name" value="HTH_TetR"/>
</dbReference>
<dbReference type="InterPro" id="IPR009057">
    <property type="entry name" value="Homeodomain-like_sf"/>
</dbReference>
<keyword evidence="2 4" id="KW-0238">DNA-binding</keyword>
<dbReference type="GO" id="GO:0045892">
    <property type="term" value="P:negative regulation of DNA-templated transcription"/>
    <property type="evidence" value="ECO:0007669"/>
    <property type="project" value="UniProtKB-ARBA"/>
</dbReference>
<accession>A0A5C4TG87</accession>
<evidence type="ECO:0000313" key="7">
    <source>
        <dbReference type="Proteomes" id="UP000307943"/>
    </source>
</evidence>
<dbReference type="PROSITE" id="PS50977">
    <property type="entry name" value="HTH_TETR_2"/>
    <property type="match status" value="1"/>
</dbReference>
<keyword evidence="1" id="KW-0805">Transcription regulation</keyword>